<dbReference type="Pfam" id="PF18701">
    <property type="entry name" value="DUF5641"/>
    <property type="match status" value="1"/>
</dbReference>
<dbReference type="EMBL" id="BMAW01003790">
    <property type="protein sequence ID" value="GFS85527.1"/>
    <property type="molecule type" value="Genomic_DNA"/>
</dbReference>
<sequence length="101" mass="11607">MEPGEPKPIAQSRFKWKNIQTNLKAGQLVLLKGDNRNLSEWNFTRVETTNPRAGGLVRVVDVTTNRESFRRSITLCPLPSKRILDNRPTEGQDVLDNFTWQ</sequence>
<reference evidence="2" key="1">
    <citation type="submission" date="2020-08" db="EMBL/GenBank/DDBJ databases">
        <title>Multicomponent nature underlies the extraordinary mechanical properties of spider dragline silk.</title>
        <authorList>
            <person name="Kono N."/>
            <person name="Nakamura H."/>
            <person name="Mori M."/>
            <person name="Yoshida Y."/>
            <person name="Ohtoshi R."/>
            <person name="Malay A.D."/>
            <person name="Moran D.A.P."/>
            <person name="Tomita M."/>
            <person name="Numata K."/>
            <person name="Arakawa K."/>
        </authorList>
    </citation>
    <scope>NUCLEOTIDE SEQUENCE</scope>
</reference>
<protein>
    <recommendedName>
        <fullName evidence="1">DUF5641 domain-containing protein</fullName>
    </recommendedName>
</protein>
<evidence type="ECO:0000259" key="1">
    <source>
        <dbReference type="Pfam" id="PF18701"/>
    </source>
</evidence>
<dbReference type="Proteomes" id="UP000887013">
    <property type="component" value="Unassembled WGS sequence"/>
</dbReference>
<name>A0A8X6T9W9_NEPPI</name>
<accession>A0A8X6T9W9</accession>
<keyword evidence="3" id="KW-1185">Reference proteome</keyword>
<proteinExistence type="predicted"/>
<dbReference type="OrthoDB" id="6423597at2759"/>
<comment type="caution">
    <text evidence="2">The sequence shown here is derived from an EMBL/GenBank/DDBJ whole genome shotgun (WGS) entry which is preliminary data.</text>
</comment>
<dbReference type="InterPro" id="IPR040676">
    <property type="entry name" value="DUF5641"/>
</dbReference>
<evidence type="ECO:0000313" key="2">
    <source>
        <dbReference type="EMBL" id="GFS85527.1"/>
    </source>
</evidence>
<dbReference type="AlphaFoldDB" id="A0A8X6T9W9"/>
<evidence type="ECO:0000313" key="3">
    <source>
        <dbReference type="Proteomes" id="UP000887013"/>
    </source>
</evidence>
<feature type="domain" description="DUF5641" evidence="1">
    <location>
        <begin position="11"/>
        <end position="76"/>
    </location>
</feature>
<gene>
    <name evidence="2" type="ORF">NPIL_171811</name>
</gene>
<organism evidence="2 3">
    <name type="scientific">Nephila pilipes</name>
    <name type="common">Giant wood spider</name>
    <name type="synonym">Nephila maculata</name>
    <dbReference type="NCBI Taxonomy" id="299642"/>
    <lineage>
        <taxon>Eukaryota</taxon>
        <taxon>Metazoa</taxon>
        <taxon>Ecdysozoa</taxon>
        <taxon>Arthropoda</taxon>
        <taxon>Chelicerata</taxon>
        <taxon>Arachnida</taxon>
        <taxon>Araneae</taxon>
        <taxon>Araneomorphae</taxon>
        <taxon>Entelegynae</taxon>
        <taxon>Araneoidea</taxon>
        <taxon>Nephilidae</taxon>
        <taxon>Nephila</taxon>
    </lineage>
</organism>